<dbReference type="NCBIfam" id="TIGR01640">
    <property type="entry name" value="F_box_assoc_1"/>
    <property type="match status" value="1"/>
</dbReference>
<dbReference type="Gene3D" id="1.20.1280.50">
    <property type="match status" value="1"/>
</dbReference>
<reference evidence="3" key="1">
    <citation type="submission" date="2013-09" db="EMBL/GenBank/DDBJ databases">
        <title>Corchorus olitorius genome sequencing.</title>
        <authorList>
            <person name="Alam M."/>
            <person name="Haque M.S."/>
            <person name="Islam M.S."/>
            <person name="Emdad E.M."/>
            <person name="Islam M.M."/>
            <person name="Ahmed B."/>
            <person name="Halim A."/>
            <person name="Hossen Q.M.M."/>
            <person name="Hossain M.Z."/>
            <person name="Ahmed R."/>
            <person name="Khan M.M."/>
            <person name="Islam R."/>
            <person name="Rashid M.M."/>
            <person name="Khan S.A."/>
            <person name="Rahman M.S."/>
            <person name="Alam M."/>
            <person name="Yahiya A.S."/>
            <person name="Khan M.S."/>
            <person name="Azam M.S."/>
            <person name="Haque T."/>
            <person name="Lashkar M.Z.H."/>
            <person name="Akhand A.I."/>
            <person name="Morshed G."/>
            <person name="Roy S."/>
            <person name="Uddin K.S."/>
            <person name="Rabeya T."/>
            <person name="Hossain A.S."/>
            <person name="Chowdhury A."/>
            <person name="Snigdha A.R."/>
            <person name="Mortoza M.S."/>
            <person name="Matin S.A."/>
            <person name="Hoque S.M.E."/>
            <person name="Islam M.K."/>
            <person name="Roy D.K."/>
            <person name="Haider R."/>
            <person name="Moosa M.M."/>
            <person name="Elias S.M."/>
            <person name="Hasan A.M."/>
            <person name="Jahan S."/>
            <person name="Shafiuddin M."/>
            <person name="Mahmood N."/>
            <person name="Shommy N.S."/>
        </authorList>
    </citation>
    <scope>NUCLEOTIDE SEQUENCE [LARGE SCALE GENOMIC DNA]</scope>
    <source>
        <strain evidence="3">cv. O-4</strain>
    </source>
</reference>
<evidence type="ECO:0000313" key="2">
    <source>
        <dbReference type="EMBL" id="OMO69407.1"/>
    </source>
</evidence>
<keyword evidence="3" id="KW-1185">Reference proteome</keyword>
<dbReference type="EMBL" id="AWUE01020220">
    <property type="protein sequence ID" value="OMO69407.1"/>
    <property type="molecule type" value="Genomic_DNA"/>
</dbReference>
<dbReference type="Proteomes" id="UP000187203">
    <property type="component" value="Unassembled WGS sequence"/>
</dbReference>
<dbReference type="InterPro" id="IPR001810">
    <property type="entry name" value="F-box_dom"/>
</dbReference>
<dbReference type="OrthoDB" id="1924677at2759"/>
<dbReference type="CDD" id="cd22157">
    <property type="entry name" value="F-box_AtFBW1-like"/>
    <property type="match status" value="1"/>
</dbReference>
<evidence type="ECO:0000313" key="3">
    <source>
        <dbReference type="Proteomes" id="UP000187203"/>
    </source>
</evidence>
<dbReference type="SMART" id="SM00256">
    <property type="entry name" value="FBOX"/>
    <property type="match status" value="1"/>
</dbReference>
<dbReference type="PROSITE" id="PS50181">
    <property type="entry name" value="FBOX"/>
    <property type="match status" value="1"/>
</dbReference>
<protein>
    <recommendedName>
        <fullName evidence="1">F-box domain-containing protein</fullName>
    </recommendedName>
</protein>
<sequence length="449" mass="51964">MAKPLQHDPFAEYRTESNCGATSFLESKGLYVIPSKLEVKDTMIHEIQLPKDISMEILERLPIKSFVRFKAVCKSWKSLISSPYFTDCHFDRSAANSNKLGIVLEEYSDSNKCSIFFHTLDFSATSLGETTIVEHPITECEQANLLSWCRDLLLLRVKCFHKLLLWNPSTREGKEVPNTLHSYDYDYQSIYASALGYDFTLKTHKIVVILQTGRRWRFFSVYNVKTDKWEKNLFVDKNHHEAARFKDKPITLANGAPHWLICYPVLCDTCYYKIEYFDFALNKFEEIPQPDDGDYCISGKTANLFDKGGCLCIGYHTRLAFKVWVMREYGMKESWSKEMIFDTSIHGHHYPICFAKTINVSLVEEYVAEEKRCRFAIYDYDDKERGIELEFLTGRELTNKGAFAFVESLASLETEKVKEVAQEEPLILLETEKVEEEEPEISFGKGMAS</sequence>
<dbReference type="PANTHER" id="PTHR31672:SF13">
    <property type="entry name" value="F-BOX PROTEIN CPR30-LIKE"/>
    <property type="match status" value="1"/>
</dbReference>
<dbReference type="InterPro" id="IPR050796">
    <property type="entry name" value="SCF_F-box_component"/>
</dbReference>
<dbReference type="InterPro" id="IPR006527">
    <property type="entry name" value="F-box-assoc_dom_typ1"/>
</dbReference>
<feature type="domain" description="F-box" evidence="1">
    <location>
        <begin position="43"/>
        <end position="93"/>
    </location>
</feature>
<gene>
    <name evidence="2" type="ORF">COLO4_29077</name>
</gene>
<dbReference type="SUPFAM" id="SSF81383">
    <property type="entry name" value="F-box domain"/>
    <property type="match status" value="1"/>
</dbReference>
<accession>A0A1R3HGA9</accession>
<comment type="caution">
    <text evidence="2">The sequence shown here is derived from an EMBL/GenBank/DDBJ whole genome shotgun (WGS) entry which is preliminary data.</text>
</comment>
<dbReference type="AlphaFoldDB" id="A0A1R3HGA9"/>
<dbReference type="Pfam" id="PF00646">
    <property type="entry name" value="F-box"/>
    <property type="match status" value="1"/>
</dbReference>
<dbReference type="Pfam" id="PF07734">
    <property type="entry name" value="FBA_1"/>
    <property type="match status" value="1"/>
</dbReference>
<dbReference type="STRING" id="93759.A0A1R3HGA9"/>
<dbReference type="InterPro" id="IPR017451">
    <property type="entry name" value="F-box-assoc_interact_dom"/>
</dbReference>
<dbReference type="PANTHER" id="PTHR31672">
    <property type="entry name" value="BNACNNG10540D PROTEIN"/>
    <property type="match status" value="1"/>
</dbReference>
<name>A0A1R3HGA9_9ROSI</name>
<organism evidence="2 3">
    <name type="scientific">Corchorus olitorius</name>
    <dbReference type="NCBI Taxonomy" id="93759"/>
    <lineage>
        <taxon>Eukaryota</taxon>
        <taxon>Viridiplantae</taxon>
        <taxon>Streptophyta</taxon>
        <taxon>Embryophyta</taxon>
        <taxon>Tracheophyta</taxon>
        <taxon>Spermatophyta</taxon>
        <taxon>Magnoliopsida</taxon>
        <taxon>eudicotyledons</taxon>
        <taxon>Gunneridae</taxon>
        <taxon>Pentapetalae</taxon>
        <taxon>rosids</taxon>
        <taxon>malvids</taxon>
        <taxon>Malvales</taxon>
        <taxon>Malvaceae</taxon>
        <taxon>Grewioideae</taxon>
        <taxon>Apeibeae</taxon>
        <taxon>Corchorus</taxon>
    </lineage>
</organism>
<proteinExistence type="predicted"/>
<evidence type="ECO:0000259" key="1">
    <source>
        <dbReference type="PROSITE" id="PS50181"/>
    </source>
</evidence>
<dbReference type="InterPro" id="IPR036047">
    <property type="entry name" value="F-box-like_dom_sf"/>
</dbReference>